<name>A0A165YPV6_9AGAM</name>
<keyword evidence="2" id="KW-1185">Reference proteome</keyword>
<dbReference type="EMBL" id="KV417692">
    <property type="protein sequence ID" value="KZP09789.1"/>
    <property type="molecule type" value="Genomic_DNA"/>
</dbReference>
<protein>
    <submittedName>
        <fullName evidence="1">Uncharacterized protein</fullName>
    </submittedName>
</protein>
<accession>A0A165YPV6</accession>
<sequence length="178" mass="19830">MPLSLVLTHSDIWLSLWLLADRGPPRKAISSRRFPRRIWQGFGTATTRGKAAASWKTKADIRKVALFSMTTNDNITLVPFNPHPSLTRLLLVPHLASSPPLLSKMFCCPKLVCDKHSGQANGLKWRVPFHPKVFRAGLLVGGGDSVDVSMAYTILGEGEMHEVEREAESQRPICMCRK</sequence>
<dbReference type="Proteomes" id="UP000076532">
    <property type="component" value="Unassembled WGS sequence"/>
</dbReference>
<evidence type="ECO:0000313" key="2">
    <source>
        <dbReference type="Proteomes" id="UP000076532"/>
    </source>
</evidence>
<organism evidence="1 2">
    <name type="scientific">Athelia psychrophila</name>
    <dbReference type="NCBI Taxonomy" id="1759441"/>
    <lineage>
        <taxon>Eukaryota</taxon>
        <taxon>Fungi</taxon>
        <taxon>Dikarya</taxon>
        <taxon>Basidiomycota</taxon>
        <taxon>Agaricomycotina</taxon>
        <taxon>Agaricomycetes</taxon>
        <taxon>Agaricomycetidae</taxon>
        <taxon>Atheliales</taxon>
        <taxon>Atheliaceae</taxon>
        <taxon>Athelia</taxon>
    </lineage>
</organism>
<evidence type="ECO:0000313" key="1">
    <source>
        <dbReference type="EMBL" id="KZP09789.1"/>
    </source>
</evidence>
<proteinExistence type="predicted"/>
<dbReference type="AlphaFoldDB" id="A0A165YPV6"/>
<reference evidence="1 2" key="1">
    <citation type="journal article" date="2016" name="Mol. Biol. Evol.">
        <title>Comparative Genomics of Early-Diverging Mushroom-Forming Fungi Provides Insights into the Origins of Lignocellulose Decay Capabilities.</title>
        <authorList>
            <person name="Nagy L.G."/>
            <person name="Riley R."/>
            <person name="Tritt A."/>
            <person name="Adam C."/>
            <person name="Daum C."/>
            <person name="Floudas D."/>
            <person name="Sun H."/>
            <person name="Yadav J.S."/>
            <person name="Pangilinan J."/>
            <person name="Larsson K.H."/>
            <person name="Matsuura K."/>
            <person name="Barry K."/>
            <person name="Labutti K."/>
            <person name="Kuo R."/>
            <person name="Ohm R.A."/>
            <person name="Bhattacharya S.S."/>
            <person name="Shirouzu T."/>
            <person name="Yoshinaga Y."/>
            <person name="Martin F.M."/>
            <person name="Grigoriev I.V."/>
            <person name="Hibbett D.S."/>
        </authorList>
    </citation>
    <scope>NUCLEOTIDE SEQUENCE [LARGE SCALE GENOMIC DNA]</scope>
    <source>
        <strain evidence="1 2">CBS 109695</strain>
    </source>
</reference>
<gene>
    <name evidence="1" type="ORF">FIBSPDRAFT_873262</name>
</gene>